<accession>A0ABS3W349</accession>
<organism evidence="1 2">
    <name type="scientific">Paenibacillus artemisiicola</name>
    <dbReference type="NCBI Taxonomy" id="1172618"/>
    <lineage>
        <taxon>Bacteria</taxon>
        <taxon>Bacillati</taxon>
        <taxon>Bacillota</taxon>
        <taxon>Bacilli</taxon>
        <taxon>Bacillales</taxon>
        <taxon>Paenibacillaceae</taxon>
        <taxon>Paenibacillus</taxon>
    </lineage>
</organism>
<dbReference type="PROSITE" id="PS51197">
    <property type="entry name" value="HTH_RRF2_2"/>
    <property type="match status" value="1"/>
</dbReference>
<keyword evidence="2" id="KW-1185">Reference proteome</keyword>
<dbReference type="PANTHER" id="PTHR33221">
    <property type="entry name" value="WINGED HELIX-TURN-HELIX TRANSCRIPTIONAL REGULATOR, RRF2 FAMILY"/>
    <property type="match status" value="1"/>
</dbReference>
<dbReference type="Pfam" id="PF02082">
    <property type="entry name" value="Rrf2"/>
    <property type="match status" value="1"/>
</dbReference>
<evidence type="ECO:0000313" key="2">
    <source>
        <dbReference type="Proteomes" id="UP000670947"/>
    </source>
</evidence>
<dbReference type="InterPro" id="IPR036390">
    <property type="entry name" value="WH_DNA-bd_sf"/>
</dbReference>
<name>A0ABS3W349_9BACL</name>
<dbReference type="RefSeq" id="WP_208845698.1">
    <property type="nucleotide sequence ID" value="NZ_JAGGDJ010000001.1"/>
</dbReference>
<dbReference type="SUPFAM" id="SSF46785">
    <property type="entry name" value="Winged helix' DNA-binding domain"/>
    <property type="match status" value="1"/>
</dbReference>
<reference evidence="1 2" key="1">
    <citation type="submission" date="2021-03" db="EMBL/GenBank/DDBJ databases">
        <title>Paenibacillus artemisicola MWE-103 whole genome sequence.</title>
        <authorList>
            <person name="Ham Y.J."/>
        </authorList>
    </citation>
    <scope>NUCLEOTIDE SEQUENCE [LARGE SCALE GENOMIC DNA]</scope>
    <source>
        <strain evidence="1 2">MWE-103</strain>
    </source>
</reference>
<evidence type="ECO:0000313" key="1">
    <source>
        <dbReference type="EMBL" id="MBO7742724.1"/>
    </source>
</evidence>
<sequence length="154" mass="16602">MQFSKSTGNALHALIHLAHAESGRHVGIKELADSLGVSDSYLSKIMSKLRQDGIVRAVTGASGGYELARPPGQITFLDVVQVIEGRQQLYECLNANALHHPVEGGEGENEGPPRHAECLVEKVMNGAERELQAYLRRHSIQWVLDAAAAAGSPQ</sequence>
<protein>
    <submittedName>
        <fullName evidence="1">Rrf2 family transcriptional regulator</fullName>
    </submittedName>
</protein>
<dbReference type="EMBL" id="JAGGDJ010000001">
    <property type="protein sequence ID" value="MBO7742724.1"/>
    <property type="molecule type" value="Genomic_DNA"/>
</dbReference>
<dbReference type="Proteomes" id="UP000670947">
    <property type="component" value="Unassembled WGS sequence"/>
</dbReference>
<gene>
    <name evidence="1" type="ORF">I8J29_00855</name>
</gene>
<dbReference type="Gene3D" id="1.10.10.10">
    <property type="entry name" value="Winged helix-like DNA-binding domain superfamily/Winged helix DNA-binding domain"/>
    <property type="match status" value="1"/>
</dbReference>
<proteinExistence type="predicted"/>
<dbReference type="InterPro" id="IPR000944">
    <property type="entry name" value="Tscrpt_reg_Rrf2"/>
</dbReference>
<dbReference type="PROSITE" id="PS01332">
    <property type="entry name" value="HTH_RRF2_1"/>
    <property type="match status" value="1"/>
</dbReference>
<comment type="caution">
    <text evidence="1">The sequence shown here is derived from an EMBL/GenBank/DDBJ whole genome shotgun (WGS) entry which is preliminary data.</text>
</comment>
<dbReference type="NCBIfam" id="TIGR00738">
    <property type="entry name" value="rrf2_super"/>
    <property type="match status" value="1"/>
</dbReference>
<dbReference type="PANTHER" id="PTHR33221:SF9">
    <property type="entry name" value="RRF2 FAMILY PROTEIN"/>
    <property type="match status" value="1"/>
</dbReference>
<dbReference type="InterPro" id="IPR036388">
    <property type="entry name" value="WH-like_DNA-bd_sf"/>
</dbReference>
<dbReference type="InterPro" id="IPR030489">
    <property type="entry name" value="TR_Rrf2-type_CS"/>
</dbReference>